<evidence type="ECO:0000313" key="3">
    <source>
        <dbReference type="EMBL" id="CCA78058.1"/>
    </source>
</evidence>
<feature type="domain" description="UDENN" evidence="2">
    <location>
        <begin position="11"/>
        <end position="626"/>
    </location>
</feature>
<dbReference type="STRING" id="1109443.G4U3C0"/>
<dbReference type="InterPro" id="IPR052809">
    <property type="entry name" value="Actin_polarity_regulatory"/>
</dbReference>
<dbReference type="OMA" id="GRHFWAQ"/>
<dbReference type="EMBL" id="CAFZ01001883">
    <property type="protein sequence ID" value="CCA78058.1"/>
    <property type="molecule type" value="Genomic_DNA"/>
</dbReference>
<organism evidence="3 4">
    <name type="scientific">Serendipita indica (strain DSM 11827)</name>
    <name type="common">Root endophyte fungus</name>
    <name type="synonym">Piriformospora indica</name>
    <dbReference type="NCBI Taxonomy" id="1109443"/>
    <lineage>
        <taxon>Eukaryota</taxon>
        <taxon>Fungi</taxon>
        <taxon>Dikarya</taxon>
        <taxon>Basidiomycota</taxon>
        <taxon>Agaricomycotina</taxon>
        <taxon>Agaricomycetes</taxon>
        <taxon>Sebacinales</taxon>
        <taxon>Serendipitaceae</taxon>
        <taxon>Serendipita</taxon>
    </lineage>
</organism>
<dbReference type="InterPro" id="IPR012860">
    <property type="entry name" value="Afi1_N"/>
</dbReference>
<evidence type="ECO:0000256" key="1">
    <source>
        <dbReference type="SAM" id="MobiDB-lite"/>
    </source>
</evidence>
<reference evidence="3 4" key="1">
    <citation type="journal article" date="2011" name="PLoS Pathog.">
        <title>Endophytic Life Strategies Decoded by Genome and Transcriptome Analyses of the Mutualistic Root Symbiont Piriformospora indica.</title>
        <authorList>
            <person name="Zuccaro A."/>
            <person name="Lahrmann U."/>
            <person name="Guldener U."/>
            <person name="Langen G."/>
            <person name="Pfiffi S."/>
            <person name="Biedenkopf D."/>
            <person name="Wong P."/>
            <person name="Samans B."/>
            <person name="Grimm C."/>
            <person name="Basiewicz M."/>
            <person name="Murat C."/>
            <person name="Martin F."/>
            <person name="Kogel K.H."/>
        </authorList>
    </citation>
    <scope>NUCLEOTIDE SEQUENCE [LARGE SCALE GENOMIC DNA]</scope>
    <source>
        <strain evidence="3 4">DSM 11827</strain>
    </source>
</reference>
<gene>
    <name evidence="3" type="ORF">PIIN_01734</name>
</gene>
<dbReference type="PANTHER" id="PTHR28245:SF1">
    <property type="entry name" value="ARF3-INTERACTING PROTEIN 1"/>
    <property type="match status" value="1"/>
</dbReference>
<dbReference type="FunCoup" id="G4U3C0">
    <property type="interactions" value="40"/>
</dbReference>
<feature type="compositionally biased region" description="Polar residues" evidence="1">
    <location>
        <begin position="238"/>
        <end position="257"/>
    </location>
</feature>
<dbReference type="PANTHER" id="PTHR28245">
    <property type="entry name" value="ARF3-INTERACTING PROTEIN 1"/>
    <property type="match status" value="1"/>
</dbReference>
<accession>G4U3C0</accession>
<dbReference type="eggNOG" id="ENOG502QQUZ">
    <property type="taxonomic scope" value="Eukaryota"/>
</dbReference>
<sequence>MSLNHSRPHVAYVLVADFDIDTGSVLSHQYPCPTGTDEQTLAESMLPDGVHLTSEAWTVFFLNQTPDSQVVSYGEDEQSSGSPTREKRKDILHVLNLVRNKADQGVRRGAVVKAIAICTHLPYFQIFKPIMLIALDEYYKNPTEACVKEFYDTLNALDLSMVPQLTRHERLVMRLSDRTDIFSEKFSRRRSREIPGDLHVFDAGPELSTALNGSKEVVNQALSRSQSAASLKNHRRTTSTASGEQPSEASHDSSNGVIWTGDDSSRASNALSGLQSNGSFDALKSREDLLPVPSDSSHPAKSRIQQRDTHFYETTIKYANIPLPIKIPVSTFPEEVGDFSLTAFIKYLSSNSVTVQGPLHPQIHTSGRQTHPIIVIFNAIITQKRVMFVSKQKSAADVSNCVLASCAMVSGGGCYLRGFVERAYPYINLATYEKTCEKATNGFIAGSLNPLFAQKDSYWDVCCDLDLNVIKVRSDIPIPAPAPSLFPIPPTLSNPGKVIAQAEGIRSTQDEFGAMGSTNQLPQSQANKIDYAGRQDAYDAMFIEELLGAIANHVGESGIRARFAEYVYRFLQLASRYEEDTLRLTYVGYPCAQYTFNNRTGQSTLGSGIRFADEFTGLRELSLNAARIEGWRKSPSYEYWVQDFQKEQENNPIQGFDLEHQVVRLRNGKNVPEGEVALILETMCKSIKNYDQVVEMLVHCPPQQGGLQPIAMCLFHQQESIRNMAVDLLNVIRDYPVGFQFLQSLNQFFRYSYIRQANEQQQSWREPLPNSNSQKTPSNHSQVSLGAA</sequence>
<dbReference type="PROSITE" id="PS50211">
    <property type="entry name" value="DENN"/>
    <property type="match status" value="1"/>
</dbReference>
<protein>
    <recommendedName>
        <fullName evidence="2">UDENN domain-containing protein</fullName>
    </recommendedName>
</protein>
<dbReference type="AlphaFoldDB" id="G4U3C0"/>
<comment type="caution">
    <text evidence="3">The sequence shown here is derived from an EMBL/GenBank/DDBJ whole genome shotgun (WGS) entry which is preliminary data.</text>
</comment>
<proteinExistence type="predicted"/>
<dbReference type="InterPro" id="IPR037516">
    <property type="entry name" value="Tripartite_DENN"/>
</dbReference>
<dbReference type="Pfam" id="PF08616">
    <property type="entry name" value="SPA"/>
    <property type="match status" value="1"/>
</dbReference>
<dbReference type="Proteomes" id="UP000007148">
    <property type="component" value="Unassembled WGS sequence"/>
</dbReference>
<dbReference type="HOGENOM" id="CLU_009044_1_0_1"/>
<evidence type="ECO:0000259" key="2">
    <source>
        <dbReference type="PROSITE" id="PS50211"/>
    </source>
</evidence>
<name>G4U3C0_SERID</name>
<dbReference type="InParanoid" id="G4U3C0"/>
<dbReference type="GO" id="GO:0005886">
    <property type="term" value="C:plasma membrane"/>
    <property type="evidence" value="ECO:0007669"/>
    <property type="project" value="TreeGrafter"/>
</dbReference>
<feature type="region of interest" description="Disordered" evidence="1">
    <location>
        <begin position="762"/>
        <end position="788"/>
    </location>
</feature>
<evidence type="ECO:0000313" key="4">
    <source>
        <dbReference type="Proteomes" id="UP000007148"/>
    </source>
</evidence>
<keyword evidence="4" id="KW-1185">Reference proteome</keyword>
<dbReference type="Pfam" id="PF07792">
    <property type="entry name" value="Afi1"/>
    <property type="match status" value="1"/>
</dbReference>
<dbReference type="OrthoDB" id="66409at2759"/>
<dbReference type="GO" id="GO:0051666">
    <property type="term" value="P:actin cortical patch localization"/>
    <property type="evidence" value="ECO:0007669"/>
    <property type="project" value="TreeGrafter"/>
</dbReference>
<feature type="region of interest" description="Disordered" evidence="1">
    <location>
        <begin position="223"/>
        <end position="262"/>
    </location>
</feature>